<gene>
    <name evidence="1" type="ORF">SDC9_199535</name>
</gene>
<dbReference type="EMBL" id="VSSQ01117435">
    <property type="protein sequence ID" value="MPN51885.1"/>
    <property type="molecule type" value="Genomic_DNA"/>
</dbReference>
<accession>A0A645IKP7</accession>
<sequence>MGAIIREPDIWEIPEGDREILGISPYKGSLVIYYRLGKREDSQCGIILRKRREDGMLYGIAASNAGIEEISEELLEEIQPGVWGKKRD</sequence>
<protein>
    <submittedName>
        <fullName evidence="1">Uncharacterized protein</fullName>
    </submittedName>
</protein>
<organism evidence="1">
    <name type="scientific">bioreactor metagenome</name>
    <dbReference type="NCBI Taxonomy" id="1076179"/>
    <lineage>
        <taxon>unclassified sequences</taxon>
        <taxon>metagenomes</taxon>
        <taxon>ecological metagenomes</taxon>
    </lineage>
</organism>
<comment type="caution">
    <text evidence="1">The sequence shown here is derived from an EMBL/GenBank/DDBJ whole genome shotgun (WGS) entry which is preliminary data.</text>
</comment>
<name>A0A645IKP7_9ZZZZ</name>
<dbReference type="AlphaFoldDB" id="A0A645IKP7"/>
<evidence type="ECO:0000313" key="1">
    <source>
        <dbReference type="EMBL" id="MPN51885.1"/>
    </source>
</evidence>
<proteinExistence type="predicted"/>
<reference evidence="1" key="1">
    <citation type="submission" date="2019-08" db="EMBL/GenBank/DDBJ databases">
        <authorList>
            <person name="Kucharzyk K."/>
            <person name="Murdoch R.W."/>
            <person name="Higgins S."/>
            <person name="Loffler F."/>
        </authorList>
    </citation>
    <scope>NUCLEOTIDE SEQUENCE</scope>
</reference>